<gene>
    <name evidence="1" type="ORF">F5984_07795</name>
</gene>
<evidence type="ECO:0000313" key="2">
    <source>
        <dbReference type="Proteomes" id="UP000488299"/>
    </source>
</evidence>
<keyword evidence="2" id="KW-1185">Reference proteome</keyword>
<proteinExistence type="predicted"/>
<dbReference type="EMBL" id="WELI01000002">
    <property type="protein sequence ID" value="KAB7732105.1"/>
    <property type="molecule type" value="Genomic_DNA"/>
</dbReference>
<comment type="caution">
    <text evidence="1">The sequence shown here is derived from an EMBL/GenBank/DDBJ whole genome shotgun (WGS) entry which is preliminary data.</text>
</comment>
<dbReference type="AlphaFoldDB" id="A0A7J5U4W5"/>
<reference evidence="1 2" key="1">
    <citation type="submission" date="2019-10" db="EMBL/GenBank/DDBJ databases">
        <title>Rudanella paleaurantiibacter sp. nov., isolated from sludge.</title>
        <authorList>
            <person name="Xu S.Q."/>
        </authorList>
    </citation>
    <scope>NUCLEOTIDE SEQUENCE [LARGE SCALE GENOMIC DNA]</scope>
    <source>
        <strain evidence="1 2">HX-22-17</strain>
    </source>
</reference>
<evidence type="ECO:0000313" key="1">
    <source>
        <dbReference type="EMBL" id="KAB7732105.1"/>
    </source>
</evidence>
<name>A0A7J5U4W5_9BACT</name>
<protein>
    <submittedName>
        <fullName evidence="1">Uncharacterized protein</fullName>
    </submittedName>
</protein>
<organism evidence="1 2">
    <name type="scientific">Rudanella paleaurantiibacter</name>
    <dbReference type="NCBI Taxonomy" id="2614655"/>
    <lineage>
        <taxon>Bacteria</taxon>
        <taxon>Pseudomonadati</taxon>
        <taxon>Bacteroidota</taxon>
        <taxon>Cytophagia</taxon>
        <taxon>Cytophagales</taxon>
        <taxon>Cytophagaceae</taxon>
        <taxon>Rudanella</taxon>
    </lineage>
</organism>
<accession>A0A7J5U4W5</accession>
<sequence>MKYRLPVLAQQFKPVLAIYLRMRVPHKLITIITLMVLCAQLPHLSVGQYVPRQQLALGIYPLHLELEGRNPFYMASLAYDYRLKNSERGFTIGAFTTYVRRGVPTITESVIGPRVGYCYQQNRTTVLLGSGLGYGWRTGPPGAESSNLRVKYNVAFSYRLLGTTGLHLEISNYRNHTPTRFGFWPMIGINTQF</sequence>
<dbReference type="Proteomes" id="UP000488299">
    <property type="component" value="Unassembled WGS sequence"/>
</dbReference>
<dbReference type="RefSeq" id="WP_152123678.1">
    <property type="nucleotide sequence ID" value="NZ_WELI01000002.1"/>
</dbReference>